<reference evidence="3" key="1">
    <citation type="submission" date="2016-11" db="UniProtKB">
        <authorList>
            <consortium name="WormBaseParasite"/>
        </authorList>
    </citation>
    <scope>IDENTIFICATION</scope>
</reference>
<dbReference type="WBParaSite" id="L893_g15552.t1">
    <property type="protein sequence ID" value="L893_g15552.t1"/>
    <property type="gene ID" value="L893_g15552"/>
</dbReference>
<name>A0A1I7YER9_9BILA</name>
<evidence type="ECO:0000313" key="3">
    <source>
        <dbReference type="WBParaSite" id="L893_g15552.t1"/>
    </source>
</evidence>
<proteinExistence type="predicted"/>
<feature type="compositionally biased region" description="Basic and acidic residues" evidence="1">
    <location>
        <begin position="59"/>
        <end position="69"/>
    </location>
</feature>
<organism evidence="2 3">
    <name type="scientific">Steinernema glaseri</name>
    <dbReference type="NCBI Taxonomy" id="37863"/>
    <lineage>
        <taxon>Eukaryota</taxon>
        <taxon>Metazoa</taxon>
        <taxon>Ecdysozoa</taxon>
        <taxon>Nematoda</taxon>
        <taxon>Chromadorea</taxon>
        <taxon>Rhabditida</taxon>
        <taxon>Tylenchina</taxon>
        <taxon>Panagrolaimomorpha</taxon>
        <taxon>Strongyloidoidea</taxon>
        <taxon>Steinernematidae</taxon>
        <taxon>Steinernema</taxon>
    </lineage>
</organism>
<dbReference type="AlphaFoldDB" id="A0A1I7YER9"/>
<evidence type="ECO:0000313" key="2">
    <source>
        <dbReference type="Proteomes" id="UP000095287"/>
    </source>
</evidence>
<feature type="region of interest" description="Disordered" evidence="1">
    <location>
        <begin position="39"/>
        <end position="97"/>
    </location>
</feature>
<feature type="compositionally biased region" description="Polar residues" evidence="1">
    <location>
        <begin position="49"/>
        <end position="58"/>
    </location>
</feature>
<evidence type="ECO:0000256" key="1">
    <source>
        <dbReference type="SAM" id="MobiDB-lite"/>
    </source>
</evidence>
<dbReference type="Proteomes" id="UP000095287">
    <property type="component" value="Unplaced"/>
</dbReference>
<protein>
    <submittedName>
        <fullName evidence="3">Ribosomal_L2_C domain-containing protein</fullName>
    </submittedName>
</protein>
<sequence length="197" mass="21804">MVFSLLLCSRKILLNEPRVRLLGGTSCAITLLDYDNKEKTKNMGGDASGNRSETTTTDLARDGNRRFGLKDNNSGGQQEEADKVDSNGRKKNKTKKVIRYPPELPFKRPSAYYVIKKCCKISIEKQRTSKSTTDQLQRNRRLLGLGSKPGSSALIGTKVRGADYMRTIDKLDVTGKDAHDVVCAKTVEMTFPKGAIS</sequence>
<accession>A0A1I7YER9</accession>
<keyword evidence="2" id="KW-1185">Reference proteome</keyword>